<feature type="chain" id="PRO_5036907159" evidence="1">
    <location>
        <begin position="22"/>
        <end position="267"/>
    </location>
</feature>
<keyword evidence="3" id="KW-1185">Reference proteome</keyword>
<reference evidence="2" key="1">
    <citation type="submission" date="2020-12" db="EMBL/GenBank/DDBJ databases">
        <title>The genome sequence of Inhella sp. 4Y17.</title>
        <authorList>
            <person name="Liu Y."/>
        </authorList>
    </citation>
    <scope>NUCLEOTIDE SEQUENCE</scope>
    <source>
        <strain evidence="2">4Y10</strain>
    </source>
</reference>
<feature type="signal peptide" evidence="1">
    <location>
        <begin position="1"/>
        <end position="21"/>
    </location>
</feature>
<accession>A0A931J1Y3</accession>
<keyword evidence="1" id="KW-0732">Signal</keyword>
<comment type="caution">
    <text evidence="2">The sequence shown here is derived from an EMBL/GenBank/DDBJ whole genome shotgun (WGS) entry which is preliminary data.</text>
</comment>
<evidence type="ECO:0000256" key="1">
    <source>
        <dbReference type="SAM" id="SignalP"/>
    </source>
</evidence>
<dbReference type="InterPro" id="IPR010583">
    <property type="entry name" value="MipA"/>
</dbReference>
<dbReference type="EMBL" id="JAEDAL010000007">
    <property type="protein sequence ID" value="MBH9553861.1"/>
    <property type="molecule type" value="Genomic_DNA"/>
</dbReference>
<proteinExistence type="predicted"/>
<organism evidence="2 3">
    <name type="scientific">Inhella gelatinilytica</name>
    <dbReference type="NCBI Taxonomy" id="2795030"/>
    <lineage>
        <taxon>Bacteria</taxon>
        <taxon>Pseudomonadati</taxon>
        <taxon>Pseudomonadota</taxon>
        <taxon>Betaproteobacteria</taxon>
        <taxon>Burkholderiales</taxon>
        <taxon>Sphaerotilaceae</taxon>
        <taxon>Inhella</taxon>
    </lineage>
</organism>
<sequence>MRTVSQGLLVAVCWSAPSAQAVWGLDQTVPSLIGLRLSSGPVYFGQRERSLSVRPMLAVRLGAVQLSSGGASGLLGERSGSGLSLDLLDDADLSFQLGLRLDRGRSDELSDRLAALPSVRATVRARAALTWHQTAARDWTLSVAPDLLGHAGGALLQLGLREQLPRLASLLPFGGQWSLQAQIVAGSGRYQQSYFGVPTGTPGWVAYRPGAGLRNASLYLGWQRQYGRHWMGFGGLSLDRLLGPAARSPLVERATQWGWDGGIAYRF</sequence>
<dbReference type="Pfam" id="PF06629">
    <property type="entry name" value="MipA"/>
    <property type="match status" value="1"/>
</dbReference>
<dbReference type="Proteomes" id="UP000620139">
    <property type="component" value="Unassembled WGS sequence"/>
</dbReference>
<evidence type="ECO:0000313" key="3">
    <source>
        <dbReference type="Proteomes" id="UP000620139"/>
    </source>
</evidence>
<name>A0A931J1Y3_9BURK</name>
<dbReference type="RefSeq" id="WP_198101476.1">
    <property type="nucleotide sequence ID" value="NZ_JAEDAL010000007.1"/>
</dbReference>
<evidence type="ECO:0000313" key="2">
    <source>
        <dbReference type="EMBL" id="MBH9553861.1"/>
    </source>
</evidence>
<gene>
    <name evidence="2" type="ORF">I7X43_13515</name>
</gene>
<dbReference type="AlphaFoldDB" id="A0A931J1Y3"/>
<protein>
    <submittedName>
        <fullName evidence="2">MipA/OmpV family protein</fullName>
    </submittedName>
</protein>